<protein>
    <submittedName>
        <fullName evidence="2">Uncharacterized protein</fullName>
    </submittedName>
</protein>
<keyword evidence="1" id="KW-0812">Transmembrane</keyword>
<keyword evidence="3" id="KW-1185">Reference proteome</keyword>
<evidence type="ECO:0000313" key="2">
    <source>
        <dbReference type="EMBL" id="RNA41434.1"/>
    </source>
</evidence>
<keyword evidence="1" id="KW-0472">Membrane</keyword>
<comment type="caution">
    <text evidence="2">The sequence shown here is derived from an EMBL/GenBank/DDBJ whole genome shotgun (WGS) entry which is preliminary data.</text>
</comment>
<organism evidence="2 3">
    <name type="scientific">Brachionus plicatilis</name>
    <name type="common">Marine rotifer</name>
    <name type="synonym">Brachionus muelleri</name>
    <dbReference type="NCBI Taxonomy" id="10195"/>
    <lineage>
        <taxon>Eukaryota</taxon>
        <taxon>Metazoa</taxon>
        <taxon>Spiralia</taxon>
        <taxon>Gnathifera</taxon>
        <taxon>Rotifera</taxon>
        <taxon>Eurotatoria</taxon>
        <taxon>Monogononta</taxon>
        <taxon>Pseudotrocha</taxon>
        <taxon>Ploima</taxon>
        <taxon>Brachionidae</taxon>
        <taxon>Brachionus</taxon>
    </lineage>
</organism>
<accession>A0A3M7T069</accession>
<dbReference type="AlphaFoldDB" id="A0A3M7T069"/>
<reference evidence="2 3" key="1">
    <citation type="journal article" date="2018" name="Sci. Rep.">
        <title>Genomic signatures of local adaptation to the degree of environmental predictability in rotifers.</title>
        <authorList>
            <person name="Franch-Gras L."/>
            <person name="Hahn C."/>
            <person name="Garcia-Roger E.M."/>
            <person name="Carmona M.J."/>
            <person name="Serra M."/>
            <person name="Gomez A."/>
        </authorList>
    </citation>
    <scope>NUCLEOTIDE SEQUENCE [LARGE SCALE GENOMIC DNA]</scope>
    <source>
        <strain evidence="2">HYR1</strain>
    </source>
</reference>
<dbReference type="Proteomes" id="UP000276133">
    <property type="component" value="Unassembled WGS sequence"/>
</dbReference>
<keyword evidence="1" id="KW-1133">Transmembrane helix</keyword>
<evidence type="ECO:0000313" key="3">
    <source>
        <dbReference type="Proteomes" id="UP000276133"/>
    </source>
</evidence>
<evidence type="ECO:0000256" key="1">
    <source>
        <dbReference type="SAM" id="Phobius"/>
    </source>
</evidence>
<name>A0A3M7T069_BRAPC</name>
<feature type="transmembrane region" description="Helical" evidence="1">
    <location>
        <begin position="6"/>
        <end position="30"/>
    </location>
</feature>
<sequence length="67" mass="7888">MNRSDWLRFLIAHLNFVAAFGFLGTCYVFLHRSNRLRPAVFELLAPLADPLAPHYFCHSLYFLQYLL</sequence>
<proteinExistence type="predicted"/>
<dbReference type="EMBL" id="REGN01000503">
    <property type="protein sequence ID" value="RNA41434.1"/>
    <property type="molecule type" value="Genomic_DNA"/>
</dbReference>
<gene>
    <name evidence="2" type="ORF">BpHYR1_041509</name>
</gene>